<reference evidence="3" key="1">
    <citation type="journal article" date="2014" name="Int. J. Syst. Evol. Microbiol.">
        <title>Complete genome sequence of Corynebacterium casei LMG S-19264T (=DSM 44701T), isolated from a smear-ripened cheese.</title>
        <authorList>
            <consortium name="US DOE Joint Genome Institute (JGI-PGF)"/>
            <person name="Walter F."/>
            <person name="Albersmeier A."/>
            <person name="Kalinowski J."/>
            <person name="Ruckert C."/>
        </authorList>
    </citation>
    <scope>NUCLEOTIDE SEQUENCE</scope>
    <source>
        <strain evidence="3">JCM 3091</strain>
    </source>
</reference>
<keyword evidence="2" id="KW-1133">Transmembrane helix</keyword>
<dbReference type="Proteomes" id="UP000662200">
    <property type="component" value="Unassembled WGS sequence"/>
</dbReference>
<feature type="transmembrane region" description="Helical" evidence="2">
    <location>
        <begin position="71"/>
        <end position="95"/>
    </location>
</feature>
<feature type="transmembrane region" description="Helical" evidence="2">
    <location>
        <begin position="101"/>
        <end position="128"/>
    </location>
</feature>
<evidence type="ECO:0008006" key="5">
    <source>
        <dbReference type="Google" id="ProtNLM"/>
    </source>
</evidence>
<feature type="transmembrane region" description="Helical" evidence="2">
    <location>
        <begin position="140"/>
        <end position="168"/>
    </location>
</feature>
<keyword evidence="4" id="KW-1185">Reference proteome</keyword>
<dbReference type="RefSeq" id="WP_229789265.1">
    <property type="nucleotide sequence ID" value="NZ_BMQC01000001.1"/>
</dbReference>
<dbReference type="AlphaFoldDB" id="A0A8J3BJL0"/>
<sequence>MTGPGQQPSPHHHHRQPPPPAGRAHGAYPSRATHHPGPHTPHWPAPVRFLPVPDTGYVLGYLPAPSAVSGLAVGALVAGVGATLVSALAVLFGIGGASAGWGTLVAGAVAILTVLLGGGAMGLGAFALRQVRRAPGAVRGRGLALTGVVAGGLGVVLALCAVGGAALIQFG</sequence>
<feature type="region of interest" description="Disordered" evidence="1">
    <location>
        <begin position="1"/>
        <end position="42"/>
    </location>
</feature>
<proteinExistence type="predicted"/>
<name>A0A8J3BJL0_9ACTN</name>
<accession>A0A8J3BJL0</accession>
<dbReference type="EMBL" id="BMQC01000001">
    <property type="protein sequence ID" value="GGK13621.1"/>
    <property type="molecule type" value="Genomic_DNA"/>
</dbReference>
<gene>
    <name evidence="3" type="ORF">GCM10010124_02740</name>
</gene>
<evidence type="ECO:0000256" key="1">
    <source>
        <dbReference type="SAM" id="MobiDB-lite"/>
    </source>
</evidence>
<evidence type="ECO:0000313" key="3">
    <source>
        <dbReference type="EMBL" id="GGK13621.1"/>
    </source>
</evidence>
<keyword evidence="2" id="KW-0812">Transmembrane</keyword>
<protein>
    <recommendedName>
        <fullName evidence="5">DUF4190 domain-containing protein</fullName>
    </recommendedName>
</protein>
<comment type="caution">
    <text evidence="3">The sequence shown here is derived from an EMBL/GenBank/DDBJ whole genome shotgun (WGS) entry which is preliminary data.</text>
</comment>
<evidence type="ECO:0000313" key="4">
    <source>
        <dbReference type="Proteomes" id="UP000662200"/>
    </source>
</evidence>
<evidence type="ECO:0000256" key="2">
    <source>
        <dbReference type="SAM" id="Phobius"/>
    </source>
</evidence>
<reference evidence="3" key="2">
    <citation type="submission" date="2020-09" db="EMBL/GenBank/DDBJ databases">
        <authorList>
            <person name="Sun Q."/>
            <person name="Ohkuma M."/>
        </authorList>
    </citation>
    <scope>NUCLEOTIDE SEQUENCE</scope>
    <source>
        <strain evidence="3">JCM 3091</strain>
    </source>
</reference>
<keyword evidence="2" id="KW-0472">Membrane</keyword>
<organism evidence="3 4">
    <name type="scientific">Pilimelia terevasa</name>
    <dbReference type="NCBI Taxonomy" id="53372"/>
    <lineage>
        <taxon>Bacteria</taxon>
        <taxon>Bacillati</taxon>
        <taxon>Actinomycetota</taxon>
        <taxon>Actinomycetes</taxon>
        <taxon>Micromonosporales</taxon>
        <taxon>Micromonosporaceae</taxon>
        <taxon>Pilimelia</taxon>
    </lineage>
</organism>